<dbReference type="AlphaFoldDB" id="A0A2W5EIC2"/>
<organism evidence="2 3">
    <name type="scientific">Pseudopedobacter saltans</name>
    <dbReference type="NCBI Taxonomy" id="151895"/>
    <lineage>
        <taxon>Bacteria</taxon>
        <taxon>Pseudomonadati</taxon>
        <taxon>Bacteroidota</taxon>
        <taxon>Sphingobacteriia</taxon>
        <taxon>Sphingobacteriales</taxon>
        <taxon>Sphingobacteriaceae</taxon>
        <taxon>Pseudopedobacter</taxon>
    </lineage>
</organism>
<keyword evidence="1" id="KW-1133">Transmembrane helix</keyword>
<reference evidence="2 3" key="1">
    <citation type="submission" date="2017-11" db="EMBL/GenBank/DDBJ databases">
        <title>Infants hospitalized years apart are colonized by the same room-sourced microbial strains.</title>
        <authorList>
            <person name="Brooks B."/>
            <person name="Olm M.R."/>
            <person name="Firek B.A."/>
            <person name="Baker R."/>
            <person name="Thomas B.C."/>
            <person name="Morowitz M.J."/>
            <person name="Banfield J.F."/>
        </authorList>
    </citation>
    <scope>NUCLEOTIDE SEQUENCE [LARGE SCALE GENOMIC DNA]</scope>
    <source>
        <strain evidence="2">S2_009_000_R2_76</strain>
    </source>
</reference>
<evidence type="ECO:0000313" key="3">
    <source>
        <dbReference type="Proteomes" id="UP000249645"/>
    </source>
</evidence>
<evidence type="ECO:0000256" key="1">
    <source>
        <dbReference type="SAM" id="Phobius"/>
    </source>
</evidence>
<protein>
    <submittedName>
        <fullName evidence="2">Uncharacterized protein</fullName>
    </submittedName>
</protein>
<sequence>MASLFSWLDGALTDVANYTGSDKNELLGGIIQSAVKTAETGKATVVTNAGTAVINKVTPTLTNQGLGLNVTTDVGLQKKTLWYICGAIVAAVLLAVFLPKLFVKKKKYSYAR</sequence>
<proteinExistence type="predicted"/>
<keyword evidence="1" id="KW-0812">Transmembrane</keyword>
<accession>A0A2W5EIC2</accession>
<gene>
    <name evidence="2" type="ORF">DI598_14970</name>
</gene>
<comment type="caution">
    <text evidence="2">The sequence shown here is derived from an EMBL/GenBank/DDBJ whole genome shotgun (WGS) entry which is preliminary data.</text>
</comment>
<dbReference type="EMBL" id="QFOI01000335">
    <property type="protein sequence ID" value="PZP44045.1"/>
    <property type="molecule type" value="Genomic_DNA"/>
</dbReference>
<dbReference type="Proteomes" id="UP000249645">
    <property type="component" value="Unassembled WGS sequence"/>
</dbReference>
<name>A0A2W5EIC2_9SPHI</name>
<keyword evidence="1" id="KW-0472">Membrane</keyword>
<evidence type="ECO:0000313" key="2">
    <source>
        <dbReference type="EMBL" id="PZP44045.1"/>
    </source>
</evidence>
<feature type="transmembrane region" description="Helical" evidence="1">
    <location>
        <begin position="81"/>
        <end position="103"/>
    </location>
</feature>